<gene>
    <name evidence="1" type="ORF">N0V83_006258</name>
</gene>
<keyword evidence="2" id="KW-1185">Reference proteome</keyword>
<proteinExistence type="predicted"/>
<dbReference type="EMBL" id="JAPEUY010000010">
    <property type="protein sequence ID" value="KAJ4369174.1"/>
    <property type="molecule type" value="Genomic_DNA"/>
</dbReference>
<organism evidence="1 2">
    <name type="scientific">Neocucurbitaria cava</name>
    <dbReference type="NCBI Taxonomy" id="798079"/>
    <lineage>
        <taxon>Eukaryota</taxon>
        <taxon>Fungi</taxon>
        <taxon>Dikarya</taxon>
        <taxon>Ascomycota</taxon>
        <taxon>Pezizomycotina</taxon>
        <taxon>Dothideomycetes</taxon>
        <taxon>Pleosporomycetidae</taxon>
        <taxon>Pleosporales</taxon>
        <taxon>Pleosporineae</taxon>
        <taxon>Cucurbitariaceae</taxon>
        <taxon>Neocucurbitaria</taxon>
    </lineage>
</organism>
<dbReference type="OrthoDB" id="2951834at2759"/>
<sequence length="393" mass="44009">MELSIERPQTPPASYLLTPPPTGCFGKHVQFADEIANMTSKRMNKIKEGESLTAFFEEAQEGSDFELSDISEDETISTDIISCTTPSSTLSVKSKSSVLEKHDPFASLAIAIDAPITIASPFPFLKLPLSVRNKIYEHLLVVPAIICVHQNRTSFHDEKRAFLYAERRAYLPGIAYALVQLTVDGYKTRLSRFASCNINVLRASKEVHAEAKAVLYGKNAFAIVKPTDELSPPPDFSVRLFPTGCQRLVTKLVICIHSFYDLHWILSGGYNVMKNYYRGLGTLTLILEMDAASKGFGKQWSKGKQEKWKAYVLRLHSELAQDMFGGTKVKKVKVVPTWINLRVLFRGESYDEQLGGSHNNANTTDAEAGEQTKRIELKHALVEAWELFKKGKK</sequence>
<evidence type="ECO:0000313" key="1">
    <source>
        <dbReference type="EMBL" id="KAJ4369174.1"/>
    </source>
</evidence>
<dbReference type="AlphaFoldDB" id="A0A9W8Y6V7"/>
<comment type="caution">
    <text evidence="1">The sequence shown here is derived from an EMBL/GenBank/DDBJ whole genome shotgun (WGS) entry which is preliminary data.</text>
</comment>
<reference evidence="1" key="1">
    <citation type="submission" date="2022-10" db="EMBL/GenBank/DDBJ databases">
        <title>Tapping the CABI collections for fungal endophytes: first genome assemblies for Collariella, Neodidymelliopsis, Ascochyta clinopodiicola, Didymella pomorum, Didymosphaeria variabile, Neocosmospora piperis and Neocucurbitaria cava.</title>
        <authorList>
            <person name="Hill R."/>
        </authorList>
    </citation>
    <scope>NUCLEOTIDE SEQUENCE</scope>
    <source>
        <strain evidence="1">IMI 356814</strain>
    </source>
</reference>
<protein>
    <submittedName>
        <fullName evidence="1">Uncharacterized protein</fullName>
    </submittedName>
</protein>
<dbReference type="PANTHER" id="PTHR42085:SF2">
    <property type="entry name" value="F-BOX DOMAIN-CONTAINING PROTEIN"/>
    <property type="match status" value="1"/>
</dbReference>
<dbReference type="PANTHER" id="PTHR42085">
    <property type="entry name" value="F-BOX DOMAIN-CONTAINING PROTEIN"/>
    <property type="match status" value="1"/>
</dbReference>
<name>A0A9W8Y6V7_9PLEO</name>
<accession>A0A9W8Y6V7</accession>
<evidence type="ECO:0000313" key="2">
    <source>
        <dbReference type="Proteomes" id="UP001140560"/>
    </source>
</evidence>
<dbReference type="InterPro" id="IPR038883">
    <property type="entry name" value="AN11006-like"/>
</dbReference>
<dbReference type="Proteomes" id="UP001140560">
    <property type="component" value="Unassembled WGS sequence"/>
</dbReference>